<protein>
    <recommendedName>
        <fullName evidence="5">DUF1851 domain-containing protein</fullName>
    </recommendedName>
</protein>
<accession>A0A1M4V965</accession>
<dbReference type="InterPro" id="IPR014983">
    <property type="entry name" value="GAD-rel"/>
</dbReference>
<proteinExistence type="predicted"/>
<evidence type="ECO:0000313" key="3">
    <source>
        <dbReference type="EMBL" id="SHE65388.1"/>
    </source>
</evidence>
<dbReference type="RefSeq" id="WP_073227725.1">
    <property type="nucleotide sequence ID" value="NZ_FQUQ01000001.1"/>
</dbReference>
<dbReference type="Pfam" id="PF08887">
    <property type="entry name" value="GAD-like"/>
    <property type="match status" value="1"/>
</dbReference>
<evidence type="ECO:0000259" key="2">
    <source>
        <dbReference type="Pfam" id="PF08906"/>
    </source>
</evidence>
<feature type="domain" description="GAD-related" evidence="1">
    <location>
        <begin position="16"/>
        <end position="87"/>
    </location>
</feature>
<sequence>MNKSVDFHFAHKPESDLIAKYQSLLPENLINLWQENGFGATAEGYLKIVNPDDFGDLLKEVYSPVYKNPIVMFATGMADLIIWENNYTVLLNCRHGLSKVLESGLKYFLEDIYDKEYVDEELKGGNYFKAKKQLGEIGYDECYGYVPLLGLGGAEKVEHLQKVKIKEHLSLIAQTLGKIE</sequence>
<dbReference type="STRING" id="288992.SAMN04488522_101821"/>
<organism evidence="3 4">
    <name type="scientific">Pedobacter caeni</name>
    <dbReference type="NCBI Taxonomy" id="288992"/>
    <lineage>
        <taxon>Bacteria</taxon>
        <taxon>Pseudomonadati</taxon>
        <taxon>Bacteroidota</taxon>
        <taxon>Sphingobacteriia</taxon>
        <taxon>Sphingobacteriales</taxon>
        <taxon>Sphingobacteriaceae</taxon>
        <taxon>Pedobacter</taxon>
    </lineage>
</organism>
<reference evidence="4" key="1">
    <citation type="submission" date="2016-11" db="EMBL/GenBank/DDBJ databases">
        <authorList>
            <person name="Varghese N."/>
            <person name="Submissions S."/>
        </authorList>
    </citation>
    <scope>NUCLEOTIDE SEQUENCE [LARGE SCALE GENOMIC DNA]</scope>
    <source>
        <strain evidence="4">DSM 16990</strain>
    </source>
</reference>
<feature type="domain" description="T6SS immunity protein Tdi1 C-terminal" evidence="2">
    <location>
        <begin position="104"/>
        <end position="174"/>
    </location>
</feature>
<dbReference type="EMBL" id="FQUQ01000001">
    <property type="protein sequence ID" value="SHE65388.1"/>
    <property type="molecule type" value="Genomic_DNA"/>
</dbReference>
<name>A0A1M4V965_9SPHI</name>
<dbReference type="InterPro" id="IPR015002">
    <property type="entry name" value="T6SS_Tdi1_C"/>
</dbReference>
<dbReference type="OrthoDB" id="2216648at2"/>
<dbReference type="AlphaFoldDB" id="A0A1M4V965"/>
<evidence type="ECO:0000259" key="1">
    <source>
        <dbReference type="Pfam" id="PF08887"/>
    </source>
</evidence>
<gene>
    <name evidence="3" type="ORF">SAMN04488522_101821</name>
</gene>
<dbReference type="Pfam" id="PF08906">
    <property type="entry name" value="T6SS_Tdi1_C"/>
    <property type="match status" value="1"/>
</dbReference>
<evidence type="ECO:0000313" key="4">
    <source>
        <dbReference type="Proteomes" id="UP000184287"/>
    </source>
</evidence>
<keyword evidence="4" id="KW-1185">Reference proteome</keyword>
<evidence type="ECO:0008006" key="5">
    <source>
        <dbReference type="Google" id="ProtNLM"/>
    </source>
</evidence>
<dbReference type="Proteomes" id="UP000184287">
    <property type="component" value="Unassembled WGS sequence"/>
</dbReference>